<keyword evidence="5 8" id="KW-1133">Transmembrane helix</keyword>
<evidence type="ECO:0000256" key="2">
    <source>
        <dbReference type="ARBA" id="ARBA00006156"/>
    </source>
</evidence>
<gene>
    <name evidence="9" type="ORF">WJ53_19285</name>
</gene>
<evidence type="ECO:0000256" key="3">
    <source>
        <dbReference type="ARBA" id="ARBA00022475"/>
    </source>
</evidence>
<dbReference type="InterPro" id="IPR002191">
    <property type="entry name" value="Bac_export_3"/>
</dbReference>
<feature type="transmembrane region" description="Helical" evidence="8">
    <location>
        <begin position="55"/>
        <end position="77"/>
    </location>
</feature>
<accession>A0AB73FTT5</accession>
<evidence type="ECO:0000256" key="6">
    <source>
        <dbReference type="ARBA" id="ARBA00023026"/>
    </source>
</evidence>
<evidence type="ECO:0000256" key="1">
    <source>
        <dbReference type="ARBA" id="ARBA00004651"/>
    </source>
</evidence>
<dbReference type="AlphaFoldDB" id="A0AB73FTT5"/>
<proteinExistence type="inferred from homology"/>
<dbReference type="NCBIfam" id="TIGR01403">
    <property type="entry name" value="fliQ_rel_III"/>
    <property type="match status" value="1"/>
</dbReference>
<evidence type="ECO:0000256" key="7">
    <source>
        <dbReference type="ARBA" id="ARBA00023136"/>
    </source>
</evidence>
<evidence type="ECO:0000313" key="10">
    <source>
        <dbReference type="Proteomes" id="UP000061665"/>
    </source>
</evidence>
<evidence type="ECO:0000256" key="5">
    <source>
        <dbReference type="ARBA" id="ARBA00022989"/>
    </source>
</evidence>
<comment type="subcellular location">
    <subcellularLocation>
        <location evidence="1">Cell membrane</location>
        <topology evidence="1">Multi-pass membrane protein</topology>
    </subcellularLocation>
</comment>
<dbReference type="InterPro" id="IPR006306">
    <property type="entry name" value="T3SS_HrpO"/>
</dbReference>
<dbReference type="GO" id="GO:0009306">
    <property type="term" value="P:protein secretion"/>
    <property type="evidence" value="ECO:0007669"/>
    <property type="project" value="InterPro"/>
</dbReference>
<reference evidence="9 10" key="1">
    <citation type="submission" date="2015-11" db="EMBL/GenBank/DDBJ databases">
        <title>Expanding the genomic diversity of Burkholderia species for the development of highly accurate diagnostics.</title>
        <authorList>
            <person name="Sahl J."/>
            <person name="Keim P."/>
            <person name="Wagner D."/>
        </authorList>
    </citation>
    <scope>NUCLEOTIDE SEQUENCE [LARGE SCALE GENOMIC DNA]</scope>
    <source>
        <strain evidence="9 10">MSMB2058</strain>
    </source>
</reference>
<keyword evidence="6" id="KW-0843">Virulence</keyword>
<dbReference type="PRINTS" id="PR00952">
    <property type="entry name" value="TYPE3IMQPROT"/>
</dbReference>
<comment type="caution">
    <text evidence="9">The sequence shown here is derived from an EMBL/GenBank/DDBJ whole genome shotgun (WGS) entry which is preliminary data.</text>
</comment>
<dbReference type="EMBL" id="LOZE01000127">
    <property type="protein sequence ID" value="KVM22004.1"/>
    <property type="molecule type" value="Genomic_DNA"/>
</dbReference>
<dbReference type="PANTHER" id="PTHR34040">
    <property type="entry name" value="FLAGELLAR BIOSYNTHETIC PROTEIN FLIQ"/>
    <property type="match status" value="1"/>
</dbReference>
<name>A0AB73FTT5_9BURK</name>
<dbReference type="Pfam" id="PF01313">
    <property type="entry name" value="Bac_export_3"/>
    <property type="match status" value="1"/>
</dbReference>
<keyword evidence="7 8" id="KW-0472">Membrane</keyword>
<keyword evidence="4 8" id="KW-0812">Transmembrane</keyword>
<protein>
    <submittedName>
        <fullName evidence="9">Aldolase</fullName>
    </submittedName>
</protein>
<feature type="transmembrane region" description="Helical" evidence="8">
    <location>
        <begin position="12"/>
        <end position="35"/>
    </location>
</feature>
<keyword evidence="3" id="KW-1003">Cell membrane</keyword>
<dbReference type="Proteomes" id="UP000061665">
    <property type="component" value="Unassembled WGS sequence"/>
</dbReference>
<sequence>MDMNTLVAYTTRGMLLCMYVSLPIVAVAALVGLATSFLQAVTSIQDQTLSHAVKLIAATIAVMVTAPASASAILRLATEIMQMAVPS</sequence>
<evidence type="ECO:0000313" key="9">
    <source>
        <dbReference type="EMBL" id="KVM22004.1"/>
    </source>
</evidence>
<dbReference type="RefSeq" id="WP_059727914.1">
    <property type="nucleotide sequence ID" value="NZ_LOYI01000139.1"/>
</dbReference>
<organism evidence="9 10">
    <name type="scientific">Burkholderia ubonensis</name>
    <dbReference type="NCBI Taxonomy" id="101571"/>
    <lineage>
        <taxon>Bacteria</taxon>
        <taxon>Pseudomonadati</taxon>
        <taxon>Pseudomonadota</taxon>
        <taxon>Betaproteobacteria</taxon>
        <taxon>Burkholderiales</taxon>
        <taxon>Burkholderiaceae</taxon>
        <taxon>Burkholderia</taxon>
        <taxon>Burkholderia cepacia complex</taxon>
    </lineage>
</organism>
<dbReference type="GO" id="GO:0005886">
    <property type="term" value="C:plasma membrane"/>
    <property type="evidence" value="ECO:0007669"/>
    <property type="project" value="UniProtKB-SubCell"/>
</dbReference>
<comment type="similarity">
    <text evidence="2">Belongs to the FliQ/MopD/SpaQ family.</text>
</comment>
<evidence type="ECO:0000256" key="8">
    <source>
        <dbReference type="SAM" id="Phobius"/>
    </source>
</evidence>
<evidence type="ECO:0000256" key="4">
    <source>
        <dbReference type="ARBA" id="ARBA00022692"/>
    </source>
</evidence>
<dbReference type="PANTHER" id="PTHR34040:SF7">
    <property type="entry name" value="SURFACE PRESENTATION OF ANTIGENS PROTEIN SPAQ"/>
    <property type="match status" value="1"/>
</dbReference>